<evidence type="ECO:0000313" key="1">
    <source>
        <dbReference type="EMBL" id="OGF81151.1"/>
    </source>
</evidence>
<evidence type="ECO:0000313" key="2">
    <source>
        <dbReference type="Proteomes" id="UP000178114"/>
    </source>
</evidence>
<dbReference type="STRING" id="1798351.A2930_01120"/>
<gene>
    <name evidence="1" type="ORF">A2930_01120</name>
</gene>
<accession>A0A1F5X0Q5</accession>
<dbReference type="Proteomes" id="UP000178114">
    <property type="component" value="Unassembled WGS sequence"/>
</dbReference>
<reference evidence="1 2" key="1">
    <citation type="journal article" date="2016" name="Nat. Commun.">
        <title>Thousands of microbial genomes shed light on interconnected biogeochemical processes in an aquifer system.</title>
        <authorList>
            <person name="Anantharaman K."/>
            <person name="Brown C.T."/>
            <person name="Hug L.A."/>
            <person name="Sharon I."/>
            <person name="Castelle C.J."/>
            <person name="Probst A.J."/>
            <person name="Thomas B.C."/>
            <person name="Singh A."/>
            <person name="Wilkins M.J."/>
            <person name="Karaoz U."/>
            <person name="Brodie E.L."/>
            <person name="Williams K.H."/>
            <person name="Hubbard S.S."/>
            <person name="Banfield J.F."/>
        </authorList>
    </citation>
    <scope>NUCLEOTIDE SEQUENCE [LARGE SCALE GENOMIC DNA]</scope>
</reference>
<name>A0A1F5X0Q5_9BACT</name>
<proteinExistence type="predicted"/>
<organism evidence="1 2">
    <name type="scientific">Candidatus Giovannonibacteria bacterium RIFCSPLOWO2_01_FULL_45_34</name>
    <dbReference type="NCBI Taxonomy" id="1798351"/>
    <lineage>
        <taxon>Bacteria</taxon>
        <taxon>Candidatus Giovannoniibacteriota</taxon>
    </lineage>
</organism>
<protein>
    <submittedName>
        <fullName evidence="1">Uncharacterized protein</fullName>
    </submittedName>
</protein>
<comment type="caution">
    <text evidence="1">The sequence shown here is derived from an EMBL/GenBank/DDBJ whole genome shotgun (WGS) entry which is preliminary data.</text>
</comment>
<dbReference type="AlphaFoldDB" id="A0A1F5X0Q5"/>
<dbReference type="EMBL" id="MFID01000016">
    <property type="protein sequence ID" value="OGF81151.1"/>
    <property type="molecule type" value="Genomic_DNA"/>
</dbReference>
<sequence length="70" mass="8323">MIKTHRRAMHEIEFLREVFVADRNNPKNDVQKEVEKILREFVDLPYGLLNECAGRLTELIKKINLRSKKS</sequence>